<reference evidence="1 2" key="1">
    <citation type="submission" date="2024-07" db="EMBL/GenBank/DDBJ databases">
        <authorList>
            <person name="Akdeniz Z."/>
        </authorList>
    </citation>
    <scope>NUCLEOTIDE SEQUENCE [LARGE SCALE GENOMIC DNA]</scope>
</reference>
<dbReference type="Proteomes" id="UP001642409">
    <property type="component" value="Unassembled WGS sequence"/>
</dbReference>
<name>A0ABP1H4U6_9EUKA</name>
<gene>
    <name evidence="1" type="ORF">HINF_LOCUS6704</name>
</gene>
<proteinExistence type="predicted"/>
<dbReference type="EMBL" id="CAXDID020000013">
    <property type="protein sequence ID" value="CAL5981535.1"/>
    <property type="molecule type" value="Genomic_DNA"/>
</dbReference>
<evidence type="ECO:0000313" key="2">
    <source>
        <dbReference type="Proteomes" id="UP001642409"/>
    </source>
</evidence>
<accession>A0ABP1H4U6</accession>
<keyword evidence="2" id="KW-1185">Reference proteome</keyword>
<organism evidence="1 2">
    <name type="scientific">Hexamita inflata</name>
    <dbReference type="NCBI Taxonomy" id="28002"/>
    <lineage>
        <taxon>Eukaryota</taxon>
        <taxon>Metamonada</taxon>
        <taxon>Diplomonadida</taxon>
        <taxon>Hexamitidae</taxon>
        <taxon>Hexamitinae</taxon>
        <taxon>Hexamita</taxon>
    </lineage>
</organism>
<protein>
    <submittedName>
        <fullName evidence="1">Hypothetical_protein</fullName>
    </submittedName>
</protein>
<evidence type="ECO:0000313" key="1">
    <source>
        <dbReference type="EMBL" id="CAL5981535.1"/>
    </source>
</evidence>
<comment type="caution">
    <text evidence="1">The sequence shown here is derived from an EMBL/GenBank/DDBJ whole genome shotgun (WGS) entry which is preliminary data.</text>
</comment>
<sequence>MRIITTFFQKLHAYVNLTYPTIDSAESQTLHFELNAQPSQIQRVLQNLYKIVLFNQSLYIQGLLFPFYFSGSYRSSSRHRGRLVQKSSADSLNSSSSVSRFMLEEHLSLPELAADSNSRQLRDSVLLIVKVVSNCRLR</sequence>